<accession>A0A0K2H3J2</accession>
<keyword evidence="3" id="KW-1185">Reference proteome</keyword>
<dbReference type="Proteomes" id="UP000058446">
    <property type="component" value="Chromosome"/>
</dbReference>
<dbReference type="AlphaFoldDB" id="A0A0K2H3J2"/>
<evidence type="ECO:0000313" key="3">
    <source>
        <dbReference type="Proteomes" id="UP000058446"/>
    </source>
</evidence>
<reference evidence="2 3" key="1">
    <citation type="submission" date="2013-10" db="EMBL/GenBank/DDBJ databases">
        <title>Complete genome sequence of Corynebacterium lactis DSM 45799(T), isolated from raw cow milk.</title>
        <authorList>
            <person name="Ruckert C."/>
            <person name="Albersmeier A."/>
            <person name="Lipski A."/>
            <person name="Kalinowski J."/>
        </authorList>
    </citation>
    <scope>NUCLEOTIDE SEQUENCE [LARGE SCALE GENOMIC DNA]</scope>
    <source>
        <strain evidence="2 3">RW2-5</strain>
    </source>
</reference>
<evidence type="ECO:0000256" key="1">
    <source>
        <dbReference type="SAM" id="MobiDB-lite"/>
    </source>
</evidence>
<feature type="compositionally biased region" description="Low complexity" evidence="1">
    <location>
        <begin position="1"/>
        <end position="18"/>
    </location>
</feature>
<evidence type="ECO:0000313" key="2">
    <source>
        <dbReference type="EMBL" id="ALA68609.1"/>
    </source>
</evidence>
<organism evidence="2 3">
    <name type="scientific">Corynebacterium lactis RW2-5</name>
    <dbReference type="NCBI Taxonomy" id="1408189"/>
    <lineage>
        <taxon>Bacteria</taxon>
        <taxon>Bacillati</taxon>
        <taxon>Actinomycetota</taxon>
        <taxon>Actinomycetes</taxon>
        <taxon>Mycobacteriales</taxon>
        <taxon>Corynebacteriaceae</taxon>
        <taxon>Corynebacterium</taxon>
    </lineage>
</organism>
<proteinExistence type="predicted"/>
<name>A0A0K2H3J2_9CORY</name>
<dbReference type="RefSeq" id="WP_342669452.1">
    <property type="nucleotide sequence ID" value="NZ_CP006841.1"/>
</dbReference>
<protein>
    <submittedName>
        <fullName evidence="2">Uncharacterized protein</fullName>
    </submittedName>
</protein>
<dbReference type="KEGG" id="clw:CLAC_08810"/>
<feature type="region of interest" description="Disordered" evidence="1">
    <location>
        <begin position="1"/>
        <end position="50"/>
    </location>
</feature>
<sequence>MNQDDGAGVSTGASTGTSTDERRAQGRVVGEAQRAVQTNNSRGLRRNRND</sequence>
<dbReference type="EMBL" id="CP006841">
    <property type="protein sequence ID" value="ALA68609.1"/>
    <property type="molecule type" value="Genomic_DNA"/>
</dbReference>
<gene>
    <name evidence="2" type="ORF">CLAC_08810</name>
</gene>